<dbReference type="GO" id="GO:0016787">
    <property type="term" value="F:hydrolase activity"/>
    <property type="evidence" value="ECO:0007669"/>
    <property type="project" value="UniProtKB-KW"/>
</dbReference>
<gene>
    <name evidence="3" type="ORF">MYCOZU2_05968</name>
</gene>
<dbReference type="AlphaFoldDB" id="A0A7U5RY87"/>
<name>A0A7U5RY87_MYCIT</name>
<sequence>MTTNPAFAAAALPAAVRQQHREWHGCITTADDVQLACSDYGDLAAERTVIFLHGLCLSQVSWQHHIDYLQRRYNGAVRVIGYDHRGHGKSESAPISTYRPGQLAGDLADTIEQLEVSGSVILVGHSLGGMVALSYLARQTHQRPIDPDGLVLVATAARRIAERGLGRLLATPGIVGLSRLLAHTPQHALRTLSTPVCAALSRHAGYGQTQRATLAAVAAAAVTTTPAATAVGFLPALRVFNTHPSLRAVRAQTVVISGSADTITPPVHSRELAAQIPGATHVCVPGAGHMLAQQAPLVVAGAIDRLLTELIAASDQRLPHPDRPRQAVSRQARHPRRAV</sequence>
<dbReference type="SUPFAM" id="SSF53474">
    <property type="entry name" value="alpha/beta-Hydrolases"/>
    <property type="match status" value="1"/>
</dbReference>
<evidence type="ECO:0000313" key="4">
    <source>
        <dbReference type="Proteomes" id="UP000198286"/>
    </source>
</evidence>
<accession>A0A7U5RY87</accession>
<dbReference type="PRINTS" id="PR00412">
    <property type="entry name" value="EPOXHYDRLASE"/>
</dbReference>
<dbReference type="PRINTS" id="PR00111">
    <property type="entry name" value="ABHYDROLASE"/>
</dbReference>
<protein>
    <submittedName>
        <fullName evidence="3">Alpha/beta hydrolase</fullName>
    </submittedName>
</protein>
<proteinExistence type="predicted"/>
<dbReference type="EMBL" id="CP015269">
    <property type="protein sequence ID" value="ASL18313.1"/>
    <property type="molecule type" value="Genomic_DNA"/>
</dbReference>
<reference evidence="3 4" key="1">
    <citation type="journal article" date="2017" name="Lancet Infect. Dis.">
        <title>Global outbreak of severe Mycobacterium chimaera disease after cardiac surgery: a molecular epidemiological study.</title>
        <authorList>
            <person name="van Ingen J."/>
            <person name="Kohl T."/>
            <person name="Kranzer K."/>
            <person name="Hasse B."/>
            <person name="Keller P."/>
            <person name="Szafranska A."/>
            <person name="Hillemann D."/>
            <person name="Chand M."/>
            <person name="Schreiber P."/>
            <person name="Sommerstein R."/>
            <person name="Berger C."/>
            <person name="Genoni M."/>
            <person name="Ruegg C."/>
            <person name="Troillet N."/>
            <person name="Widmer A.F."/>
            <person name="Becker S.L."/>
            <person name="Herrmann M."/>
            <person name="Eckmanns T."/>
            <person name="Haller S."/>
            <person name="Hoeller C."/>
            <person name="Debast S.B."/>
            <person name="Wolfhagen M.J."/>
            <person name="Hopman J."/>
            <person name="Kluytmans J."/>
            <person name="Langelaar M."/>
            <person name="Notermans D.W."/>
            <person name="ten Oever J."/>
            <person name="van den Barselaar P."/>
            <person name="Vonk A.B.A."/>
            <person name="Vos M.C."/>
            <person name="Ahmed N."/>
            <person name="Brown T."/>
            <person name="Crook D."/>
            <person name="Lamagni T."/>
            <person name="Phin N."/>
            <person name="Smith E.G."/>
            <person name="Zambon M."/>
            <person name="Serr A."/>
            <person name="Goetting T."/>
            <person name="Ebner W."/>
            <person name="Thuermer A."/>
            <person name="Utpatel C."/>
            <person name="Sproer C."/>
            <person name="Bunk B."/>
            <person name="Nubel U."/>
            <person name="Bloemberg G."/>
            <person name="Bottger E."/>
            <person name="Niemann S."/>
            <person name="Wagner D."/>
            <person name="Sax H."/>
        </authorList>
    </citation>
    <scope>NUCLEOTIDE SEQUENCE [LARGE SCALE GENOMIC DNA]</scope>
    <source>
        <strain evidence="3 4">ZUERICH-2</strain>
        <plasmid evidence="3 4">unnamed 2</plasmid>
    </source>
</reference>
<keyword evidence="3" id="KW-0378">Hydrolase</keyword>
<dbReference type="Gene3D" id="3.40.50.1820">
    <property type="entry name" value="alpha/beta hydrolase"/>
    <property type="match status" value="1"/>
</dbReference>
<keyword evidence="3" id="KW-0614">Plasmid</keyword>
<dbReference type="InterPro" id="IPR000073">
    <property type="entry name" value="AB_hydrolase_1"/>
</dbReference>
<evidence type="ECO:0000313" key="3">
    <source>
        <dbReference type="EMBL" id="ASL18313.1"/>
    </source>
</evidence>
<dbReference type="Proteomes" id="UP000198286">
    <property type="component" value="Plasmid unnamed 2"/>
</dbReference>
<dbReference type="PANTHER" id="PTHR43798">
    <property type="entry name" value="MONOACYLGLYCEROL LIPASE"/>
    <property type="match status" value="1"/>
</dbReference>
<dbReference type="Pfam" id="PF00561">
    <property type="entry name" value="Abhydrolase_1"/>
    <property type="match status" value="1"/>
</dbReference>
<dbReference type="InterPro" id="IPR000639">
    <property type="entry name" value="Epox_hydrolase-like"/>
</dbReference>
<evidence type="ECO:0000259" key="2">
    <source>
        <dbReference type="Pfam" id="PF00561"/>
    </source>
</evidence>
<evidence type="ECO:0000256" key="1">
    <source>
        <dbReference type="SAM" id="MobiDB-lite"/>
    </source>
</evidence>
<feature type="domain" description="AB hydrolase-1" evidence="2">
    <location>
        <begin position="48"/>
        <end position="291"/>
    </location>
</feature>
<dbReference type="RefSeq" id="WP_089152529.1">
    <property type="nucleotide sequence ID" value="NZ_CP015269.1"/>
</dbReference>
<dbReference type="InterPro" id="IPR050266">
    <property type="entry name" value="AB_hydrolase_sf"/>
</dbReference>
<feature type="region of interest" description="Disordered" evidence="1">
    <location>
        <begin position="317"/>
        <end position="339"/>
    </location>
</feature>
<organism evidence="3 4">
    <name type="scientific">Mycobacterium intracellulare subsp. chimaera</name>
    <dbReference type="NCBI Taxonomy" id="222805"/>
    <lineage>
        <taxon>Bacteria</taxon>
        <taxon>Bacillati</taxon>
        <taxon>Actinomycetota</taxon>
        <taxon>Actinomycetes</taxon>
        <taxon>Mycobacteriales</taxon>
        <taxon>Mycobacteriaceae</taxon>
        <taxon>Mycobacterium</taxon>
        <taxon>Mycobacterium avium complex (MAC)</taxon>
    </lineage>
</organism>
<dbReference type="InterPro" id="IPR029058">
    <property type="entry name" value="AB_hydrolase_fold"/>
</dbReference>
<geneLocation type="plasmid" evidence="3 4">
    <name>unnamed 2</name>
</geneLocation>